<protein>
    <submittedName>
        <fullName evidence="6">Translation protein SH3-like domain-containing protein</fullName>
    </submittedName>
</protein>
<comment type="similarity">
    <text evidence="1">Belongs to the universal ribosomal protein uL2 family.</text>
</comment>
<dbReference type="GO" id="GO:0003723">
    <property type="term" value="F:RNA binding"/>
    <property type="evidence" value="ECO:0007669"/>
    <property type="project" value="TreeGrafter"/>
</dbReference>
<dbReference type="GeneID" id="64694238"/>
<dbReference type="InterPro" id="IPR008991">
    <property type="entry name" value="Translation_prot_SH3-like_sf"/>
</dbReference>
<evidence type="ECO:0000313" key="6">
    <source>
        <dbReference type="EMBL" id="KAG2089134.1"/>
    </source>
</evidence>
<evidence type="ECO:0000259" key="5">
    <source>
        <dbReference type="Pfam" id="PF03947"/>
    </source>
</evidence>
<dbReference type="InterPro" id="IPR014726">
    <property type="entry name" value="Ribosomal_uL2_dom3"/>
</dbReference>
<feature type="region of interest" description="Disordered" evidence="4">
    <location>
        <begin position="1"/>
        <end position="27"/>
    </location>
</feature>
<dbReference type="Proteomes" id="UP000823399">
    <property type="component" value="Unassembled WGS sequence"/>
</dbReference>
<dbReference type="GO" id="GO:0022625">
    <property type="term" value="C:cytosolic large ribosomal subunit"/>
    <property type="evidence" value="ECO:0007669"/>
    <property type="project" value="TreeGrafter"/>
</dbReference>
<dbReference type="OrthoDB" id="10267824at2759"/>
<evidence type="ECO:0000256" key="3">
    <source>
        <dbReference type="ARBA" id="ARBA00023274"/>
    </source>
</evidence>
<evidence type="ECO:0000256" key="2">
    <source>
        <dbReference type="ARBA" id="ARBA00022980"/>
    </source>
</evidence>
<gene>
    <name evidence="6" type="ORF">F5147DRAFT_587307</name>
</gene>
<dbReference type="GO" id="GO:0003735">
    <property type="term" value="F:structural constituent of ribosome"/>
    <property type="evidence" value="ECO:0007669"/>
    <property type="project" value="InterPro"/>
</dbReference>
<keyword evidence="2" id="KW-0689">Ribosomal protein</keyword>
<dbReference type="Pfam" id="PF03947">
    <property type="entry name" value="Ribosomal_L2_C"/>
    <property type="match status" value="1"/>
</dbReference>
<keyword evidence="3" id="KW-0687">Ribonucleoprotein</keyword>
<proteinExistence type="inferred from homology"/>
<evidence type="ECO:0000256" key="1">
    <source>
        <dbReference type="ARBA" id="ARBA00005636"/>
    </source>
</evidence>
<dbReference type="SUPFAM" id="SSF50104">
    <property type="entry name" value="Translation proteins SH3-like domain"/>
    <property type="match status" value="1"/>
</dbReference>
<accession>A0A9P7EUD1</accession>
<dbReference type="InterPro" id="IPR002171">
    <property type="entry name" value="Ribosomal_uL2"/>
</dbReference>
<dbReference type="RefSeq" id="XP_041285795.1">
    <property type="nucleotide sequence ID" value="XM_041431979.1"/>
</dbReference>
<feature type="domain" description="Large ribosomal subunit protein uL2 C-terminal" evidence="5">
    <location>
        <begin position="3"/>
        <end position="30"/>
    </location>
</feature>
<organism evidence="6 7">
    <name type="scientific">Suillus discolor</name>
    <dbReference type="NCBI Taxonomy" id="1912936"/>
    <lineage>
        <taxon>Eukaryota</taxon>
        <taxon>Fungi</taxon>
        <taxon>Dikarya</taxon>
        <taxon>Basidiomycota</taxon>
        <taxon>Agaricomycotina</taxon>
        <taxon>Agaricomycetes</taxon>
        <taxon>Agaricomycetidae</taxon>
        <taxon>Boletales</taxon>
        <taxon>Suillineae</taxon>
        <taxon>Suillaceae</taxon>
        <taxon>Suillus</taxon>
    </lineage>
</organism>
<name>A0A9P7EUD1_9AGAM</name>
<reference evidence="6" key="1">
    <citation type="journal article" date="2020" name="New Phytol.">
        <title>Comparative genomics reveals dynamic genome evolution in host specialist ectomycorrhizal fungi.</title>
        <authorList>
            <person name="Lofgren L.A."/>
            <person name="Nguyen N.H."/>
            <person name="Vilgalys R."/>
            <person name="Ruytinx J."/>
            <person name="Liao H.L."/>
            <person name="Branco S."/>
            <person name="Kuo A."/>
            <person name="LaButti K."/>
            <person name="Lipzen A."/>
            <person name="Andreopoulos W."/>
            <person name="Pangilinan J."/>
            <person name="Riley R."/>
            <person name="Hundley H."/>
            <person name="Na H."/>
            <person name="Barry K."/>
            <person name="Grigoriev I.V."/>
            <person name="Stajich J.E."/>
            <person name="Kennedy P.G."/>
        </authorList>
    </citation>
    <scope>NUCLEOTIDE SEQUENCE</scope>
    <source>
        <strain evidence="6">FC423</strain>
    </source>
</reference>
<dbReference type="PANTHER" id="PTHR13691">
    <property type="entry name" value="RIBOSOMAL PROTEIN L2"/>
    <property type="match status" value="1"/>
</dbReference>
<dbReference type="Gene3D" id="4.10.950.10">
    <property type="entry name" value="Ribosomal protein L2, domain 3"/>
    <property type="match status" value="1"/>
</dbReference>
<comment type="caution">
    <text evidence="6">The sequence shown here is derived from an EMBL/GenBank/DDBJ whole genome shotgun (WGS) entry which is preliminary data.</text>
</comment>
<evidence type="ECO:0000313" key="7">
    <source>
        <dbReference type="Proteomes" id="UP000823399"/>
    </source>
</evidence>
<dbReference type="GO" id="GO:0002181">
    <property type="term" value="P:cytoplasmic translation"/>
    <property type="evidence" value="ECO:0007669"/>
    <property type="project" value="TreeGrafter"/>
</dbReference>
<dbReference type="InterPro" id="IPR022669">
    <property type="entry name" value="Ribosomal_uL2_C"/>
</dbReference>
<feature type="non-terminal residue" evidence="6">
    <location>
        <position position="64"/>
    </location>
</feature>
<evidence type="ECO:0000256" key="4">
    <source>
        <dbReference type="SAM" id="MobiDB-lite"/>
    </source>
</evidence>
<keyword evidence="7" id="KW-1185">Reference proteome</keyword>
<sequence length="64" mass="6872">KTHSWPHTHGVAMNPVDHPHGGGNHQHIRKALTVPRSAVPGQKVSLIAARRTGLLCGTVKVKEV</sequence>
<dbReference type="AlphaFoldDB" id="A0A9P7EUD1"/>
<dbReference type="EMBL" id="JABBWM010000114">
    <property type="protein sequence ID" value="KAG2089134.1"/>
    <property type="molecule type" value="Genomic_DNA"/>
</dbReference>
<dbReference type="PANTHER" id="PTHR13691:SF16">
    <property type="entry name" value="LARGE RIBOSOMAL SUBUNIT PROTEIN UL2"/>
    <property type="match status" value="1"/>
</dbReference>